<evidence type="ECO:0000256" key="10">
    <source>
        <dbReference type="ARBA" id="ARBA00023212"/>
    </source>
</evidence>
<comment type="subunit">
    <text evidence="11">Homodimer. The cytoplasmic dynein 1 complex consists of two catalytic heavy chains (HCs) and a number of non-catalytic subunits presented by intermediate chains (ICs).</text>
</comment>
<dbReference type="PANTHER" id="PTHR12688">
    <property type="entry name" value="DYNEIN LIGHT INTERMEDIATE CHAIN"/>
    <property type="match status" value="1"/>
</dbReference>
<comment type="subcellular location">
    <subcellularLocation>
        <location evidence="1 11">Cytoplasm</location>
        <location evidence="1 11">Cytoskeleton</location>
    </subcellularLocation>
</comment>
<dbReference type="Pfam" id="PF05783">
    <property type="entry name" value="DLIC"/>
    <property type="match status" value="2"/>
</dbReference>
<dbReference type="Proteomes" id="UP001651158">
    <property type="component" value="Unassembled WGS sequence"/>
</dbReference>
<evidence type="ECO:0000256" key="6">
    <source>
        <dbReference type="ARBA" id="ARBA00022741"/>
    </source>
</evidence>
<dbReference type="InterPro" id="IPR022780">
    <property type="entry name" value="Dynein_light_int_chain"/>
</dbReference>
<proteinExistence type="inferred from homology"/>
<dbReference type="Pfam" id="PF05186">
    <property type="entry name" value="Dpy-30"/>
    <property type="match status" value="1"/>
</dbReference>
<keyword evidence="8 11" id="KW-0243">Dynein</keyword>
<dbReference type="SUPFAM" id="SSF52540">
    <property type="entry name" value="P-loop containing nucleoside triphosphate hydrolases"/>
    <property type="match status" value="1"/>
</dbReference>
<name>A0ABR4Q2I2_9CEST</name>
<evidence type="ECO:0000313" key="14">
    <source>
        <dbReference type="Proteomes" id="UP001651158"/>
    </source>
</evidence>
<keyword evidence="4 11" id="KW-0963">Cytoplasm</keyword>
<keyword evidence="6 11" id="KW-0547">Nucleotide-binding</keyword>
<feature type="compositionally biased region" description="Acidic residues" evidence="12">
    <location>
        <begin position="178"/>
        <end position="201"/>
    </location>
</feature>
<dbReference type="InterPro" id="IPR008467">
    <property type="entry name" value="Dynein1_light_intermed_chain"/>
</dbReference>
<dbReference type="PANTHER" id="PTHR12688:SF0">
    <property type="entry name" value="DYNEIN LIGHT INTERMEDIATE CHAIN"/>
    <property type="match status" value="1"/>
</dbReference>
<evidence type="ECO:0000256" key="2">
    <source>
        <dbReference type="ARBA" id="ARBA00006831"/>
    </source>
</evidence>
<keyword evidence="3 11" id="KW-0813">Transport</keyword>
<reference evidence="13 14" key="1">
    <citation type="journal article" date="2022" name="Front. Cell. Infect. Microbiol.">
        <title>The Genomes of Two Strains of Taenia crassiceps the Animal Model for the Study of Human Cysticercosis.</title>
        <authorList>
            <person name="Bobes R.J."/>
            <person name="Estrada K."/>
            <person name="Rios-Valencia D.G."/>
            <person name="Calderon-Gallegos A."/>
            <person name="de la Torre P."/>
            <person name="Carrero J.C."/>
            <person name="Sanchez-Flores A."/>
            <person name="Laclette J.P."/>
        </authorList>
    </citation>
    <scope>NUCLEOTIDE SEQUENCE [LARGE SCALE GENOMIC DNA]</scope>
    <source>
        <strain evidence="13">WFUcys</strain>
    </source>
</reference>
<dbReference type="InterPro" id="IPR049630">
    <property type="entry name" value="DYDC-like_DD"/>
</dbReference>
<keyword evidence="10 11" id="KW-0206">Cytoskeleton</keyword>
<evidence type="ECO:0000256" key="4">
    <source>
        <dbReference type="ARBA" id="ARBA00022490"/>
    </source>
</evidence>
<feature type="region of interest" description="Disordered" evidence="12">
    <location>
        <begin position="171"/>
        <end position="203"/>
    </location>
</feature>
<comment type="caution">
    <text evidence="13">The sequence shown here is derived from an EMBL/GenBank/DDBJ whole genome shotgun (WGS) entry which is preliminary data.</text>
</comment>
<keyword evidence="7 11" id="KW-0067">ATP-binding</keyword>
<dbReference type="InterPro" id="IPR007858">
    <property type="entry name" value="Dpy-30_motif"/>
</dbReference>
<evidence type="ECO:0000256" key="8">
    <source>
        <dbReference type="ARBA" id="ARBA00023017"/>
    </source>
</evidence>
<keyword evidence="9 11" id="KW-0505">Motor protein</keyword>
<organism evidence="13 14">
    <name type="scientific">Taenia crassiceps</name>
    <dbReference type="NCBI Taxonomy" id="6207"/>
    <lineage>
        <taxon>Eukaryota</taxon>
        <taxon>Metazoa</taxon>
        <taxon>Spiralia</taxon>
        <taxon>Lophotrochozoa</taxon>
        <taxon>Platyhelminthes</taxon>
        <taxon>Cestoda</taxon>
        <taxon>Eucestoda</taxon>
        <taxon>Cyclophyllidea</taxon>
        <taxon>Taeniidae</taxon>
        <taxon>Taenia</taxon>
    </lineage>
</organism>
<evidence type="ECO:0000256" key="12">
    <source>
        <dbReference type="SAM" id="MobiDB-lite"/>
    </source>
</evidence>
<evidence type="ECO:0000256" key="9">
    <source>
        <dbReference type="ARBA" id="ARBA00023175"/>
    </source>
</evidence>
<dbReference type="Gene3D" id="3.40.50.300">
    <property type="entry name" value="P-loop containing nucleotide triphosphate hydrolases"/>
    <property type="match status" value="1"/>
</dbReference>
<accession>A0ABR4Q2I2</accession>
<gene>
    <name evidence="13" type="ORF">TcWFU_002691</name>
</gene>
<sequence>MLGRWMGGAMDHPESDYIKRVLGEPLKDALSAVVLHQPLDPIDFLANYLKYWAIKVRDYRCRKIATLEMERILAAQIPFNIQLQAERAIRAEQNFLKGERMRVEEEERRRQAELQRRRELTQTKATMATNTIRLQVWPLVLDEVVDMATEVAFKVWRRMERERLKAEKAARRAAAKESDEDAEEDEGLEDKEDEDEDEEEESKLLREAQLNAHHRNQNFGGVSSKMNLIFLGQQFSGKSALITRLRKELLVGKKNSAVAFAYNYIDLNYAEGENRMRVNAWTMATNLGMEKHLRFILNQRTIWNSLILICVSLGEPWEMENSINQALQLVEEQITQMHELYATELEELQSSLERHFRGYIDPAMTTNPPIMPTSPNGRRLSVILNHSDGGSEGGDDEGGEEWQWNFLHPADLSDPENPLPPLNDGACKRKMHVPILIVVTKSDLIKHLQNDLGYSEETLDAIQLRLRKMAFEIGAGLIYTSAREDTNISLLNRYLQHRLFGEEFLDSALILPQEIIFIPAGWDTEGKMKALPVSLSEESGRFPCKPSMELRMSLRNSARGFASPYASRGANDALKKEEIVEVKDTQSFLNHIYNKLNALEMREKENWKHGVFDEDTIIKRFHPCRAASIPVGMERRKKLRENAEEDEDEDEAAVLSNFFTKLLNKRHSMAPQVYMHAKKLEDSFQEHRLAIQQIRLRARNRSSGDRG</sequence>
<evidence type="ECO:0000256" key="11">
    <source>
        <dbReference type="RuleBase" id="RU366047"/>
    </source>
</evidence>
<protein>
    <recommendedName>
        <fullName evidence="11">Dynein light intermediate chain</fullName>
    </recommendedName>
</protein>
<comment type="function">
    <text evidence="11">Acts as one of several non-catalytic accessory components of the cytoplasmic dynein 1 complex that are thought to be involved in linking dynein to cargos and to adapter proteins that regulate dynein function. Cytoplasmic dynein 1 acts as a motor for the intracellular retrograde motility of vesicles and organelles along microtubules. May play a role in binding dynein to membranous organelles or chromosomes.</text>
</comment>
<keyword evidence="14" id="KW-1185">Reference proteome</keyword>
<comment type="similarity">
    <text evidence="2 11">Belongs to the dynein light intermediate chain family.</text>
</comment>
<dbReference type="InterPro" id="IPR027417">
    <property type="entry name" value="P-loop_NTPase"/>
</dbReference>
<evidence type="ECO:0000256" key="7">
    <source>
        <dbReference type="ARBA" id="ARBA00022840"/>
    </source>
</evidence>
<evidence type="ECO:0000256" key="1">
    <source>
        <dbReference type="ARBA" id="ARBA00004245"/>
    </source>
</evidence>
<evidence type="ECO:0000256" key="5">
    <source>
        <dbReference type="ARBA" id="ARBA00022701"/>
    </source>
</evidence>
<evidence type="ECO:0000313" key="13">
    <source>
        <dbReference type="EMBL" id="KAL5103860.1"/>
    </source>
</evidence>
<dbReference type="EMBL" id="JAKROA010000015">
    <property type="protein sequence ID" value="KAL5103860.1"/>
    <property type="molecule type" value="Genomic_DNA"/>
</dbReference>
<keyword evidence="5 11" id="KW-0493">Microtubule</keyword>
<evidence type="ECO:0000256" key="3">
    <source>
        <dbReference type="ARBA" id="ARBA00022448"/>
    </source>
</evidence>
<dbReference type="CDD" id="cd22966">
    <property type="entry name" value="DD_DYDC-like"/>
    <property type="match status" value="1"/>
</dbReference>